<dbReference type="WBParaSite" id="PSAMB.scaffold21244size636.g38243.t1">
    <property type="protein sequence ID" value="PSAMB.scaffold21244size636.g38243.t1"/>
    <property type="gene ID" value="PSAMB.scaffold21244size636.g38243"/>
</dbReference>
<protein>
    <submittedName>
        <fullName evidence="3">Uncharacterized protein</fullName>
    </submittedName>
</protein>
<reference evidence="3" key="1">
    <citation type="submission" date="2022-11" db="UniProtKB">
        <authorList>
            <consortium name="WormBaseParasite"/>
        </authorList>
    </citation>
    <scope>IDENTIFICATION</scope>
</reference>
<evidence type="ECO:0000313" key="3">
    <source>
        <dbReference type="WBParaSite" id="PSAMB.scaffold21244size636.g38243.t1"/>
    </source>
</evidence>
<organism evidence="2 3">
    <name type="scientific">Plectus sambesii</name>
    <dbReference type="NCBI Taxonomy" id="2011161"/>
    <lineage>
        <taxon>Eukaryota</taxon>
        <taxon>Metazoa</taxon>
        <taxon>Ecdysozoa</taxon>
        <taxon>Nematoda</taxon>
        <taxon>Chromadorea</taxon>
        <taxon>Plectida</taxon>
        <taxon>Plectina</taxon>
        <taxon>Plectoidea</taxon>
        <taxon>Plectidae</taxon>
        <taxon>Plectus</taxon>
    </lineage>
</organism>
<feature type="compositionally biased region" description="Low complexity" evidence="1">
    <location>
        <begin position="9"/>
        <end position="23"/>
    </location>
</feature>
<evidence type="ECO:0000256" key="1">
    <source>
        <dbReference type="SAM" id="MobiDB-lite"/>
    </source>
</evidence>
<keyword evidence="2" id="KW-1185">Reference proteome</keyword>
<feature type="region of interest" description="Disordered" evidence="1">
    <location>
        <begin position="9"/>
        <end position="37"/>
    </location>
</feature>
<name>A0A914VKG7_9BILA</name>
<proteinExistence type="predicted"/>
<dbReference type="Proteomes" id="UP000887566">
    <property type="component" value="Unplaced"/>
</dbReference>
<dbReference type="AlphaFoldDB" id="A0A914VKG7"/>
<sequence>MERVFFAAAGPLPPGAADMSAAGRGAGGGGGPPPVTVRTNFPEAWIWSDLSV</sequence>
<accession>A0A914VKG7</accession>
<evidence type="ECO:0000313" key="2">
    <source>
        <dbReference type="Proteomes" id="UP000887566"/>
    </source>
</evidence>